<evidence type="ECO:0000256" key="1">
    <source>
        <dbReference type="ARBA" id="ARBA00022679"/>
    </source>
</evidence>
<gene>
    <name evidence="5" type="ORF">H4Q31_08990</name>
</gene>
<evidence type="ECO:0000313" key="5">
    <source>
        <dbReference type="EMBL" id="MBB6677458.1"/>
    </source>
</evidence>
<reference evidence="5 6" key="1">
    <citation type="submission" date="2020-08" db="EMBL/GenBank/DDBJ databases">
        <title>Cohnella phylogeny.</title>
        <authorList>
            <person name="Dunlap C."/>
        </authorList>
    </citation>
    <scope>NUCLEOTIDE SEQUENCE [LARGE SCALE GENOMIC DNA]</scope>
    <source>
        <strain evidence="5 6">DSM 103658</strain>
    </source>
</reference>
<evidence type="ECO:0000259" key="4">
    <source>
        <dbReference type="SMART" id="SM00563"/>
    </source>
</evidence>
<protein>
    <submittedName>
        <fullName evidence="5">1-acyl-sn-glycerol-3-phosphate acyltransferase</fullName>
    </submittedName>
</protein>
<proteinExistence type="predicted"/>
<keyword evidence="2 5" id="KW-0012">Acyltransferase</keyword>
<dbReference type="PANTHER" id="PTHR10434:SF11">
    <property type="entry name" value="1-ACYL-SN-GLYCEROL-3-PHOSPHATE ACYLTRANSFERASE"/>
    <property type="match status" value="1"/>
</dbReference>
<dbReference type="InterPro" id="IPR011990">
    <property type="entry name" value="TPR-like_helical_dom_sf"/>
</dbReference>
<dbReference type="GO" id="GO:0003841">
    <property type="term" value="F:1-acylglycerol-3-phosphate O-acyltransferase activity"/>
    <property type="evidence" value="ECO:0007669"/>
    <property type="project" value="TreeGrafter"/>
</dbReference>
<dbReference type="EMBL" id="JACJVN010000033">
    <property type="protein sequence ID" value="MBB6677458.1"/>
    <property type="molecule type" value="Genomic_DNA"/>
</dbReference>
<dbReference type="CDD" id="cd07989">
    <property type="entry name" value="LPLAT_AGPAT-like"/>
    <property type="match status" value="1"/>
</dbReference>
<dbReference type="SMART" id="SM00563">
    <property type="entry name" value="PlsC"/>
    <property type="match status" value="1"/>
</dbReference>
<dbReference type="InterPro" id="IPR002123">
    <property type="entry name" value="Plipid/glycerol_acylTrfase"/>
</dbReference>
<dbReference type="AlphaFoldDB" id="A0A841TDP9"/>
<evidence type="ECO:0000313" key="6">
    <source>
        <dbReference type="Proteomes" id="UP000574133"/>
    </source>
</evidence>
<evidence type="ECO:0000256" key="3">
    <source>
        <dbReference type="SAM" id="MobiDB-lite"/>
    </source>
</evidence>
<feature type="domain" description="Phospholipid/glycerol acyltransferase" evidence="4">
    <location>
        <begin position="28"/>
        <end position="144"/>
    </location>
</feature>
<comment type="caution">
    <text evidence="5">The sequence shown here is derived from an EMBL/GenBank/DDBJ whole genome shotgun (WGS) entry which is preliminary data.</text>
</comment>
<dbReference type="SUPFAM" id="SSF69593">
    <property type="entry name" value="Glycerol-3-phosphate (1)-acyltransferase"/>
    <property type="match status" value="1"/>
</dbReference>
<dbReference type="Gene3D" id="1.25.40.10">
    <property type="entry name" value="Tetratricopeptide repeat domain"/>
    <property type="match status" value="1"/>
</dbReference>
<dbReference type="RefSeq" id="WP_185178738.1">
    <property type="nucleotide sequence ID" value="NZ_CBCSEP010000005.1"/>
</dbReference>
<name>A0A841TDP9_9BACL</name>
<keyword evidence="6" id="KW-1185">Reference proteome</keyword>
<evidence type="ECO:0000256" key="2">
    <source>
        <dbReference type="ARBA" id="ARBA00023315"/>
    </source>
</evidence>
<sequence>MILLRTLELYIRRHIAAVFETPFPKPPFIVAANHTSYFDHFLLSWLIISRGLPYPKFLTKQELFDSPFSAWFNRTAGGIPIKRGSVDTEAVDAAGQVLEHGGVLVVYPEGTRSKDGRIGFPRAGVSLLASRYQVPVVPIGILGSNAVLPIGKRIPRMRRHVFLHMGLALTPPGDHRAEQKKFSLEILRQTAHLSGQWSSHLGEVTEDEIEARERTLRDLHPTANRGELLEEANLWLEEAFRSSPARAEELLVRCVKRLSIRELRGNPYAQVDLGRAYAKLADYKQQPLSKIRLALRGRRLIQSGLKRNPFNPIGWHAWAVLNERLPSILGGNAVIGLHSHRIAVSLHPNWRRGGLHLAQALMDRTEYKEAQHWYQRVLEMSDTDPRDATRADIAARMLQSIRESASALAAPLQTESDTPAPEGGFDERQR</sequence>
<feature type="region of interest" description="Disordered" evidence="3">
    <location>
        <begin position="405"/>
        <end position="430"/>
    </location>
</feature>
<dbReference type="PANTHER" id="PTHR10434">
    <property type="entry name" value="1-ACYL-SN-GLYCEROL-3-PHOSPHATE ACYLTRANSFERASE"/>
    <property type="match status" value="1"/>
</dbReference>
<dbReference type="SUPFAM" id="SSF48452">
    <property type="entry name" value="TPR-like"/>
    <property type="match status" value="1"/>
</dbReference>
<organism evidence="5 6">
    <name type="scientific">Cohnella lubricantis</name>
    <dbReference type="NCBI Taxonomy" id="2163172"/>
    <lineage>
        <taxon>Bacteria</taxon>
        <taxon>Bacillati</taxon>
        <taxon>Bacillota</taxon>
        <taxon>Bacilli</taxon>
        <taxon>Bacillales</taxon>
        <taxon>Paenibacillaceae</taxon>
        <taxon>Cohnella</taxon>
    </lineage>
</organism>
<accession>A0A841TDP9</accession>
<dbReference type="GO" id="GO:0006654">
    <property type="term" value="P:phosphatidic acid biosynthetic process"/>
    <property type="evidence" value="ECO:0007669"/>
    <property type="project" value="TreeGrafter"/>
</dbReference>
<keyword evidence="1 5" id="KW-0808">Transferase</keyword>
<dbReference type="Pfam" id="PF01553">
    <property type="entry name" value="Acyltransferase"/>
    <property type="match status" value="1"/>
</dbReference>
<dbReference type="Proteomes" id="UP000574133">
    <property type="component" value="Unassembled WGS sequence"/>
</dbReference>